<sequence>MTAVWECHLLYGKSINCTISVINFGYSTSPSQGTPVGYWNLGTTNVAIFNQSDDSGTAQARTVERHLRWRPIQDQSFCGQKSQSWWAASLGSMTILVGLLEWKSTYIAWL</sequence>
<accession>A0A1L9UVS5</accession>
<dbReference type="Proteomes" id="UP000184499">
    <property type="component" value="Unassembled WGS sequence"/>
</dbReference>
<dbReference type="EMBL" id="KV878680">
    <property type="protein sequence ID" value="OJJ75669.1"/>
    <property type="molecule type" value="Genomic_DNA"/>
</dbReference>
<gene>
    <name evidence="1" type="ORF">ASPBRDRAFT_37969</name>
</gene>
<organism evidence="1 2">
    <name type="scientific">Aspergillus brasiliensis (strain CBS 101740 / IMI 381727 / IBT 21946)</name>
    <dbReference type="NCBI Taxonomy" id="767769"/>
    <lineage>
        <taxon>Eukaryota</taxon>
        <taxon>Fungi</taxon>
        <taxon>Dikarya</taxon>
        <taxon>Ascomycota</taxon>
        <taxon>Pezizomycotina</taxon>
        <taxon>Eurotiomycetes</taxon>
        <taxon>Eurotiomycetidae</taxon>
        <taxon>Eurotiales</taxon>
        <taxon>Aspergillaceae</taxon>
        <taxon>Aspergillus</taxon>
        <taxon>Aspergillus subgen. Circumdati</taxon>
    </lineage>
</organism>
<protein>
    <submittedName>
        <fullName evidence="1">Uncharacterized protein</fullName>
    </submittedName>
</protein>
<reference evidence="2" key="1">
    <citation type="journal article" date="2017" name="Genome Biol.">
        <title>Comparative genomics reveals high biological diversity and specific adaptations in the industrially and medically important fungal genus Aspergillus.</title>
        <authorList>
            <person name="de Vries R.P."/>
            <person name="Riley R."/>
            <person name="Wiebenga A."/>
            <person name="Aguilar-Osorio G."/>
            <person name="Amillis S."/>
            <person name="Uchima C.A."/>
            <person name="Anderluh G."/>
            <person name="Asadollahi M."/>
            <person name="Askin M."/>
            <person name="Barry K."/>
            <person name="Battaglia E."/>
            <person name="Bayram O."/>
            <person name="Benocci T."/>
            <person name="Braus-Stromeyer S.A."/>
            <person name="Caldana C."/>
            <person name="Canovas D."/>
            <person name="Cerqueira G.C."/>
            <person name="Chen F."/>
            <person name="Chen W."/>
            <person name="Choi C."/>
            <person name="Clum A."/>
            <person name="Dos Santos R.A."/>
            <person name="Damasio A.R."/>
            <person name="Diallinas G."/>
            <person name="Emri T."/>
            <person name="Fekete E."/>
            <person name="Flipphi M."/>
            <person name="Freyberg S."/>
            <person name="Gallo A."/>
            <person name="Gournas C."/>
            <person name="Habgood R."/>
            <person name="Hainaut M."/>
            <person name="Harispe M.L."/>
            <person name="Henrissat B."/>
            <person name="Hilden K.S."/>
            <person name="Hope R."/>
            <person name="Hossain A."/>
            <person name="Karabika E."/>
            <person name="Karaffa L."/>
            <person name="Karanyi Z."/>
            <person name="Krasevec N."/>
            <person name="Kuo A."/>
            <person name="Kusch H."/>
            <person name="LaButti K."/>
            <person name="Lagendijk E.L."/>
            <person name="Lapidus A."/>
            <person name="Levasseur A."/>
            <person name="Lindquist E."/>
            <person name="Lipzen A."/>
            <person name="Logrieco A.F."/>
            <person name="MacCabe A."/>
            <person name="Maekelae M.R."/>
            <person name="Malavazi I."/>
            <person name="Melin P."/>
            <person name="Meyer V."/>
            <person name="Mielnichuk N."/>
            <person name="Miskei M."/>
            <person name="Molnar A.P."/>
            <person name="Mule G."/>
            <person name="Ngan C.Y."/>
            <person name="Orejas M."/>
            <person name="Orosz E."/>
            <person name="Ouedraogo J.P."/>
            <person name="Overkamp K.M."/>
            <person name="Park H.-S."/>
            <person name="Perrone G."/>
            <person name="Piumi F."/>
            <person name="Punt P.J."/>
            <person name="Ram A.F."/>
            <person name="Ramon A."/>
            <person name="Rauscher S."/>
            <person name="Record E."/>
            <person name="Riano-Pachon D.M."/>
            <person name="Robert V."/>
            <person name="Roehrig J."/>
            <person name="Ruller R."/>
            <person name="Salamov A."/>
            <person name="Salih N.S."/>
            <person name="Samson R.A."/>
            <person name="Sandor E."/>
            <person name="Sanguinetti M."/>
            <person name="Schuetze T."/>
            <person name="Sepcic K."/>
            <person name="Shelest E."/>
            <person name="Sherlock G."/>
            <person name="Sophianopoulou V."/>
            <person name="Squina F.M."/>
            <person name="Sun H."/>
            <person name="Susca A."/>
            <person name="Todd R.B."/>
            <person name="Tsang A."/>
            <person name="Unkles S.E."/>
            <person name="van de Wiele N."/>
            <person name="van Rossen-Uffink D."/>
            <person name="Oliveira J.V."/>
            <person name="Vesth T.C."/>
            <person name="Visser J."/>
            <person name="Yu J.-H."/>
            <person name="Zhou M."/>
            <person name="Andersen M.R."/>
            <person name="Archer D.B."/>
            <person name="Baker S.E."/>
            <person name="Benoit I."/>
            <person name="Brakhage A.A."/>
            <person name="Braus G.H."/>
            <person name="Fischer R."/>
            <person name="Frisvad J.C."/>
            <person name="Goldman G.H."/>
            <person name="Houbraken J."/>
            <person name="Oakley B."/>
            <person name="Pocsi I."/>
            <person name="Scazzocchio C."/>
            <person name="Seiboth B."/>
            <person name="vanKuyk P.A."/>
            <person name="Wortman J."/>
            <person name="Dyer P.S."/>
            <person name="Grigoriev I.V."/>
        </authorList>
    </citation>
    <scope>NUCLEOTIDE SEQUENCE [LARGE SCALE GENOMIC DNA]</scope>
    <source>
        <strain evidence="2">CBS 101740 / IMI 381727 / IBT 21946</strain>
    </source>
</reference>
<evidence type="ECO:0000313" key="1">
    <source>
        <dbReference type="EMBL" id="OJJ75669.1"/>
    </source>
</evidence>
<dbReference type="VEuPathDB" id="FungiDB:ASPBRDRAFT_37969"/>
<name>A0A1L9UVS5_ASPBC</name>
<dbReference type="AlphaFoldDB" id="A0A1L9UVS5"/>
<dbReference type="GeneID" id="93576333"/>
<proteinExistence type="predicted"/>
<dbReference type="RefSeq" id="XP_067482916.1">
    <property type="nucleotide sequence ID" value="XM_067623845.1"/>
</dbReference>
<evidence type="ECO:0000313" key="2">
    <source>
        <dbReference type="Proteomes" id="UP000184499"/>
    </source>
</evidence>
<keyword evidence="2" id="KW-1185">Reference proteome</keyword>